<dbReference type="PROSITE" id="PS51318">
    <property type="entry name" value="TAT"/>
    <property type="match status" value="1"/>
</dbReference>
<evidence type="ECO:0000259" key="2">
    <source>
        <dbReference type="Pfam" id="PF01979"/>
    </source>
</evidence>
<dbReference type="SUPFAM" id="SSF69304">
    <property type="entry name" value="Tricorn protease N-terminal domain"/>
    <property type="match status" value="2"/>
</dbReference>
<proteinExistence type="inferred from homology"/>
<name>A0ABN3V279_9PSEU</name>
<reference evidence="3 4" key="1">
    <citation type="journal article" date="2019" name="Int. J. Syst. Evol. Microbiol.">
        <title>The Global Catalogue of Microorganisms (GCM) 10K type strain sequencing project: providing services to taxonomists for standard genome sequencing and annotation.</title>
        <authorList>
            <consortium name="The Broad Institute Genomics Platform"/>
            <consortium name="The Broad Institute Genome Sequencing Center for Infectious Disease"/>
            <person name="Wu L."/>
            <person name="Ma J."/>
        </authorList>
    </citation>
    <scope>NUCLEOTIDE SEQUENCE [LARGE SCALE GENOMIC DNA]</scope>
    <source>
        <strain evidence="3 4">JCM 9383</strain>
    </source>
</reference>
<dbReference type="SUPFAM" id="SSF51556">
    <property type="entry name" value="Metallo-dependent hydrolases"/>
    <property type="match status" value="1"/>
</dbReference>
<dbReference type="Gene3D" id="2.120.10.30">
    <property type="entry name" value="TolB, C-terminal domain"/>
    <property type="match status" value="3"/>
</dbReference>
<sequence>MDLSRRALLRRGGQAAAGLGATWLLDPLGRPVAPAGPLSAEAERITLRQITNASAAVSPDGRAVVFDLLNMLWTVPVTGGEAVRLTDVVQEATEPDFSPDGRTIVFQSYQDGNFHLFLIGADGTGLTRLTRGRSDHREPRFSPDGGRIAFAAESGGHYGIHVLSLATGEVAEWTRGELEEGQPVWTPDGSAIAFTVAEESTPHAIEVVDARGGRRTLVTVDDGDVVAPTWSPDGKLGYVHRTEAGTSLVVDGKAVSAEEEDVFPFAARWISSGELLYAADGRIRCRVLGGAVRDIDFTAEVEVQTVSLPRSDRDFDSAEDRQVKGIVSPSLSPDGTRVAFHALGDLWLLGEEDEHPRAIVSDGSFNTDPAWSPDGRTIVYASDRHGTLNLWLHDLETGRQRRLTDLAGDERAPAFGPDGVTVAFLSDNAVHTVDARTGELRKVTGKLNLPGRPNFSPDGARLALAGFAPATGRYREGENLVLTIDLATGDLHYTPAVPGRSLGNRVDAGPVHSPDGSRMAFVVDGVLWVSSVDELGRPRPDARRIGDETADAPSWSGDTLLYLSNGRLRRVAAGGGAPRRVPMTLTWRPEKPHGRKVVRAGALWDGRRPELRRDVDIVVQDNRIVEVTAGGQDLGGEVIDARDLTVLPGLVATHEHFPWQRNSTEGRLWLSFGVTSLRSPGSHHYSAVEAKEAQESGRRLGPRLFTAGELIDGSRVYYDTARPITDHEQLHRELERVAELGHDLVKTYVRLPYALQREAIEAGHALGVPAASHYLFGPANLGADGVEHLSATSRYGRNQKGTSTGRAYDDVVKPLVWSGMTLTPTLGLSASTRPALYHHAGWALDDRRLAALLPPQTYEKFRKQVREAMEHRPENALTFVQREVTTMRRVLDGGGHVAVGTDSPIAASGVHYHLNVQCMVRNGITPYEALRAATVEGARALGMSDRIGTVEPGKLADLAFVRGDPLTDIGTAADVRQVMLGGALHTVADLVSPPTPRTAGPSEPVPVHAVRGEVPQGPARDRFWWHRREFQPDRCCC</sequence>
<dbReference type="PANTHER" id="PTHR36842">
    <property type="entry name" value="PROTEIN TOLB HOMOLOG"/>
    <property type="match status" value="1"/>
</dbReference>
<dbReference type="InterPro" id="IPR006311">
    <property type="entry name" value="TAT_signal"/>
</dbReference>
<dbReference type="Pfam" id="PF01979">
    <property type="entry name" value="Amidohydro_1"/>
    <property type="match status" value="1"/>
</dbReference>
<dbReference type="InterPro" id="IPR011042">
    <property type="entry name" value="6-blade_b-propeller_TolB-like"/>
</dbReference>
<evidence type="ECO:0000313" key="3">
    <source>
        <dbReference type="EMBL" id="GAA2775358.1"/>
    </source>
</evidence>
<dbReference type="Gene3D" id="3.20.20.140">
    <property type="entry name" value="Metal-dependent hydrolases"/>
    <property type="match status" value="2"/>
</dbReference>
<dbReference type="PANTHER" id="PTHR36842:SF1">
    <property type="entry name" value="PROTEIN TOLB"/>
    <property type="match status" value="1"/>
</dbReference>
<dbReference type="EMBL" id="BAAAUX010000002">
    <property type="protein sequence ID" value="GAA2775358.1"/>
    <property type="molecule type" value="Genomic_DNA"/>
</dbReference>
<keyword evidence="4" id="KW-1185">Reference proteome</keyword>
<protein>
    <submittedName>
        <fullName evidence="3">Amidohydrolase family protein</fullName>
    </submittedName>
</protein>
<evidence type="ECO:0000313" key="4">
    <source>
        <dbReference type="Proteomes" id="UP001500979"/>
    </source>
</evidence>
<dbReference type="Gene3D" id="2.30.40.10">
    <property type="entry name" value="Urease, subunit C, domain 1"/>
    <property type="match status" value="2"/>
</dbReference>
<gene>
    <name evidence="3" type="ORF">GCM10010470_04380</name>
</gene>
<dbReference type="Pfam" id="PF07676">
    <property type="entry name" value="PD40"/>
    <property type="match status" value="5"/>
</dbReference>
<comment type="similarity">
    <text evidence="1">Belongs to the TolB family.</text>
</comment>
<comment type="caution">
    <text evidence="3">The sequence shown here is derived from an EMBL/GenBank/DDBJ whole genome shotgun (WGS) entry which is preliminary data.</text>
</comment>
<dbReference type="Proteomes" id="UP001500979">
    <property type="component" value="Unassembled WGS sequence"/>
</dbReference>
<accession>A0ABN3V279</accession>
<dbReference type="RefSeq" id="WP_344677613.1">
    <property type="nucleotide sequence ID" value="NZ_BAAAUX010000002.1"/>
</dbReference>
<dbReference type="InterPro" id="IPR011659">
    <property type="entry name" value="WD40"/>
</dbReference>
<dbReference type="InterPro" id="IPR032466">
    <property type="entry name" value="Metal_Hydrolase"/>
</dbReference>
<feature type="domain" description="Amidohydrolase-related" evidence="2">
    <location>
        <begin position="646"/>
        <end position="982"/>
    </location>
</feature>
<dbReference type="InterPro" id="IPR011059">
    <property type="entry name" value="Metal-dep_hydrolase_composite"/>
</dbReference>
<dbReference type="SUPFAM" id="SSF51338">
    <property type="entry name" value="Composite domain of metallo-dependent hydrolases"/>
    <property type="match status" value="1"/>
</dbReference>
<evidence type="ECO:0000256" key="1">
    <source>
        <dbReference type="ARBA" id="ARBA00009820"/>
    </source>
</evidence>
<organism evidence="3 4">
    <name type="scientific">Saccharopolyspora taberi</name>
    <dbReference type="NCBI Taxonomy" id="60895"/>
    <lineage>
        <taxon>Bacteria</taxon>
        <taxon>Bacillati</taxon>
        <taxon>Actinomycetota</taxon>
        <taxon>Actinomycetes</taxon>
        <taxon>Pseudonocardiales</taxon>
        <taxon>Pseudonocardiaceae</taxon>
        <taxon>Saccharopolyspora</taxon>
    </lineage>
</organism>
<dbReference type="InterPro" id="IPR006680">
    <property type="entry name" value="Amidohydro-rel"/>
</dbReference>